<protein>
    <submittedName>
        <fullName evidence="1">Uncharacterized protein</fullName>
    </submittedName>
</protein>
<evidence type="ECO:0000313" key="1">
    <source>
        <dbReference type="EMBL" id="CAN0461295.1"/>
    </source>
</evidence>
<proteinExistence type="predicted"/>
<dbReference type="EMBL" id="OX596114">
    <property type="protein sequence ID" value="CAN0461295.1"/>
    <property type="molecule type" value="Genomic_DNA"/>
</dbReference>
<accession>A0AC59ZNZ4</accession>
<reference evidence="1" key="1">
    <citation type="submission" date="2023-05" db="EMBL/GenBank/DDBJ databases">
        <authorList>
            <consortium name="ELIXIR-Norway"/>
        </authorList>
    </citation>
    <scope>NUCLEOTIDE SEQUENCE</scope>
</reference>
<reference evidence="1" key="2">
    <citation type="submission" date="2025-03" db="EMBL/GenBank/DDBJ databases">
        <authorList>
            <consortium name="ELIXIR-Norway"/>
            <consortium name="Elixir Norway"/>
        </authorList>
    </citation>
    <scope>NUCLEOTIDE SEQUENCE</scope>
</reference>
<dbReference type="Proteomes" id="UP001162501">
    <property type="component" value="Chromosome 30"/>
</dbReference>
<organism evidence="1 2">
    <name type="scientific">Rangifer tarandus platyrhynchus</name>
    <name type="common">Svalbard reindeer</name>
    <dbReference type="NCBI Taxonomy" id="3082113"/>
    <lineage>
        <taxon>Eukaryota</taxon>
        <taxon>Metazoa</taxon>
        <taxon>Chordata</taxon>
        <taxon>Craniata</taxon>
        <taxon>Vertebrata</taxon>
        <taxon>Euteleostomi</taxon>
        <taxon>Mammalia</taxon>
        <taxon>Eutheria</taxon>
        <taxon>Laurasiatheria</taxon>
        <taxon>Artiodactyla</taxon>
        <taxon>Ruminantia</taxon>
        <taxon>Pecora</taxon>
        <taxon>Cervidae</taxon>
        <taxon>Odocoileinae</taxon>
        <taxon>Rangifer</taxon>
    </lineage>
</organism>
<evidence type="ECO:0000313" key="2">
    <source>
        <dbReference type="Proteomes" id="UP001162501"/>
    </source>
</evidence>
<name>A0AC59ZNZ4_RANTA</name>
<sequence length="97" mass="10383">MLAGPFLMPSDDLSDEWREDLKRKVSATGLTPQALGKGLGSAVEAAGPLCRAVCPHWVAPATAGLNEGSGNPPDSWKAEDEWLLTKSWFFLEPYAPG</sequence>
<gene>
    <name evidence="1" type="ORF">MRATA1EN22A_LOCUS20013</name>
</gene>